<evidence type="ECO:0000313" key="3">
    <source>
        <dbReference type="RefSeq" id="XP_030761894.1"/>
    </source>
</evidence>
<gene>
    <name evidence="3" type="primary">LOC115886755</name>
</gene>
<dbReference type="FunCoup" id="A0A6J2YFJ7">
    <property type="interactions" value="1774"/>
</dbReference>
<protein>
    <submittedName>
        <fullName evidence="3">Coiled-coil domain-containing protein 12</fullName>
    </submittedName>
</protein>
<dbReference type="GO" id="GO:0071014">
    <property type="term" value="C:post-mRNA release spliceosomal complex"/>
    <property type="evidence" value="ECO:0007669"/>
    <property type="project" value="TreeGrafter"/>
</dbReference>
<sequence>MTMSSNDNPSSLEEQARQRREKLLSLKRKRDGKTNSNGSNSELANELAVLPRPSFRSYKPIDENLHENLLPSTQPEDVSTQVKDQLESANTKIVLDQLDVTSLAPRKPDWDLKRDIAKRIEQVERQTQRAIAELIRERLKERKEDLASMVNVGTTENFDR</sequence>
<dbReference type="Proteomes" id="UP000504635">
    <property type="component" value="Unplaced"/>
</dbReference>
<organism evidence="2 3">
    <name type="scientific">Sitophilus oryzae</name>
    <name type="common">Rice weevil</name>
    <name type="synonym">Curculio oryzae</name>
    <dbReference type="NCBI Taxonomy" id="7048"/>
    <lineage>
        <taxon>Eukaryota</taxon>
        <taxon>Metazoa</taxon>
        <taxon>Ecdysozoa</taxon>
        <taxon>Arthropoda</taxon>
        <taxon>Hexapoda</taxon>
        <taxon>Insecta</taxon>
        <taxon>Pterygota</taxon>
        <taxon>Neoptera</taxon>
        <taxon>Endopterygota</taxon>
        <taxon>Coleoptera</taxon>
        <taxon>Polyphaga</taxon>
        <taxon>Cucujiformia</taxon>
        <taxon>Curculionidae</taxon>
        <taxon>Dryophthorinae</taxon>
        <taxon>Sitophilus</taxon>
    </lineage>
</organism>
<dbReference type="InParanoid" id="A0A6J2YFJ7"/>
<feature type="region of interest" description="Disordered" evidence="1">
    <location>
        <begin position="1"/>
        <end position="48"/>
    </location>
</feature>
<evidence type="ECO:0000313" key="2">
    <source>
        <dbReference type="Proteomes" id="UP000504635"/>
    </source>
</evidence>
<dbReference type="AlphaFoldDB" id="A0A6J2YFJ7"/>
<dbReference type="PANTHER" id="PTHR31551:SF1">
    <property type="entry name" value="COILED-COIL DOMAIN-CONTAINING PROTEIN 12"/>
    <property type="match status" value="1"/>
</dbReference>
<dbReference type="RefSeq" id="XP_030761894.1">
    <property type="nucleotide sequence ID" value="XM_030906034.1"/>
</dbReference>
<keyword evidence="2" id="KW-1185">Reference proteome</keyword>
<reference evidence="3" key="1">
    <citation type="submission" date="2025-08" db="UniProtKB">
        <authorList>
            <consortium name="RefSeq"/>
        </authorList>
    </citation>
    <scope>IDENTIFICATION</scope>
    <source>
        <tissue evidence="3">Gonads</tissue>
    </source>
</reference>
<name>A0A6J2YFJ7_SITOR</name>
<dbReference type="InterPro" id="IPR013169">
    <property type="entry name" value="mRNA_splic_Cwf18-like"/>
</dbReference>
<feature type="compositionally biased region" description="Polar residues" evidence="1">
    <location>
        <begin position="1"/>
        <end position="13"/>
    </location>
</feature>
<dbReference type="Pfam" id="PF08315">
    <property type="entry name" value="cwf18"/>
    <property type="match status" value="1"/>
</dbReference>
<dbReference type="OrthoDB" id="10261348at2759"/>
<accession>A0A6J2YFJ7</accession>
<proteinExistence type="predicted"/>
<evidence type="ECO:0000256" key="1">
    <source>
        <dbReference type="SAM" id="MobiDB-lite"/>
    </source>
</evidence>
<dbReference type="GO" id="GO:0005684">
    <property type="term" value="C:U2-type spliceosomal complex"/>
    <property type="evidence" value="ECO:0007669"/>
    <property type="project" value="TreeGrafter"/>
</dbReference>
<feature type="compositionally biased region" description="Basic and acidic residues" evidence="1">
    <location>
        <begin position="14"/>
        <end position="24"/>
    </location>
</feature>
<dbReference type="GeneID" id="115886755"/>
<feature type="compositionally biased region" description="Polar residues" evidence="1">
    <location>
        <begin position="34"/>
        <end position="43"/>
    </location>
</feature>
<dbReference type="PANTHER" id="PTHR31551">
    <property type="entry name" value="PRE-MRNA-SPLICING FACTOR CWF18"/>
    <property type="match status" value="1"/>
</dbReference>
<dbReference type="KEGG" id="soy:115886755"/>